<name>A0A9D3ZT69_9ROSI</name>
<accession>A0A9D3ZT69</accession>
<feature type="region of interest" description="Disordered" evidence="1">
    <location>
        <begin position="72"/>
        <end position="101"/>
    </location>
</feature>
<reference evidence="2 3" key="1">
    <citation type="journal article" date="2021" name="Plant Biotechnol. J.">
        <title>Multi-omics assisted identification of the key and species-specific regulatory components of drought-tolerant mechanisms in Gossypium stocksii.</title>
        <authorList>
            <person name="Yu D."/>
            <person name="Ke L."/>
            <person name="Zhang D."/>
            <person name="Wu Y."/>
            <person name="Sun Y."/>
            <person name="Mei J."/>
            <person name="Sun J."/>
            <person name="Sun Y."/>
        </authorList>
    </citation>
    <scope>NUCLEOTIDE SEQUENCE [LARGE SCALE GENOMIC DNA]</scope>
    <source>
        <strain evidence="3">cv. E1</strain>
        <tissue evidence="2">Leaf</tissue>
    </source>
</reference>
<evidence type="ECO:0000256" key="1">
    <source>
        <dbReference type="SAM" id="MobiDB-lite"/>
    </source>
</evidence>
<evidence type="ECO:0000313" key="3">
    <source>
        <dbReference type="Proteomes" id="UP000828251"/>
    </source>
</evidence>
<organism evidence="2 3">
    <name type="scientific">Gossypium stocksii</name>
    <dbReference type="NCBI Taxonomy" id="47602"/>
    <lineage>
        <taxon>Eukaryota</taxon>
        <taxon>Viridiplantae</taxon>
        <taxon>Streptophyta</taxon>
        <taxon>Embryophyta</taxon>
        <taxon>Tracheophyta</taxon>
        <taxon>Spermatophyta</taxon>
        <taxon>Magnoliopsida</taxon>
        <taxon>eudicotyledons</taxon>
        <taxon>Gunneridae</taxon>
        <taxon>Pentapetalae</taxon>
        <taxon>rosids</taxon>
        <taxon>malvids</taxon>
        <taxon>Malvales</taxon>
        <taxon>Malvaceae</taxon>
        <taxon>Malvoideae</taxon>
        <taxon>Gossypium</taxon>
    </lineage>
</organism>
<dbReference type="AlphaFoldDB" id="A0A9D3ZT69"/>
<dbReference type="Proteomes" id="UP000828251">
    <property type="component" value="Unassembled WGS sequence"/>
</dbReference>
<keyword evidence="3" id="KW-1185">Reference proteome</keyword>
<dbReference type="EMBL" id="JAIQCV010000009">
    <property type="protein sequence ID" value="KAH1064568.1"/>
    <property type="molecule type" value="Genomic_DNA"/>
</dbReference>
<feature type="region of interest" description="Disordered" evidence="1">
    <location>
        <begin position="1"/>
        <end position="25"/>
    </location>
</feature>
<gene>
    <name evidence="2" type="ORF">J1N35_029555</name>
</gene>
<evidence type="ECO:0000313" key="2">
    <source>
        <dbReference type="EMBL" id="KAH1064568.1"/>
    </source>
</evidence>
<proteinExistence type="predicted"/>
<protein>
    <submittedName>
        <fullName evidence="2">Uncharacterized protein</fullName>
    </submittedName>
</protein>
<comment type="caution">
    <text evidence="2">The sequence shown here is derived from an EMBL/GenBank/DDBJ whole genome shotgun (WGS) entry which is preliminary data.</text>
</comment>
<sequence>MKSRKEGSSVSGVEAKKVKESKKKPVERFLSDGSIRLNSRKMVKLVKSSERLPPKEEVSCASDLVDIGLRGRSNEELPPKGNVAYTSDFEEKVTMQTGQLR</sequence>
<feature type="compositionally biased region" description="Basic and acidic residues" evidence="1">
    <location>
        <begin position="14"/>
        <end position="25"/>
    </location>
</feature>